<dbReference type="CDD" id="cd06261">
    <property type="entry name" value="TM_PBP2"/>
    <property type="match status" value="1"/>
</dbReference>
<dbReference type="Proteomes" id="UP000515800">
    <property type="component" value="Chromosome"/>
</dbReference>
<evidence type="ECO:0000256" key="2">
    <source>
        <dbReference type="ARBA" id="ARBA00010072"/>
    </source>
</evidence>
<organism evidence="11 12">
    <name type="scientific">Weissella diestrammenae</name>
    <dbReference type="NCBI Taxonomy" id="1162633"/>
    <lineage>
        <taxon>Bacteria</taxon>
        <taxon>Bacillati</taxon>
        <taxon>Bacillota</taxon>
        <taxon>Bacilli</taxon>
        <taxon>Lactobacillales</taxon>
        <taxon>Lactobacillaceae</taxon>
        <taxon>Weissella</taxon>
    </lineage>
</organism>
<feature type="domain" description="ABC transmembrane type-1" evidence="10">
    <location>
        <begin position="286"/>
        <end position="474"/>
    </location>
</feature>
<keyword evidence="12" id="KW-1185">Reference proteome</keyword>
<dbReference type="PANTHER" id="PTHR30614">
    <property type="entry name" value="MEMBRANE COMPONENT OF AMINO ACID ABC TRANSPORTER"/>
    <property type="match status" value="1"/>
</dbReference>
<keyword evidence="8 9" id="KW-0472">Membrane</keyword>
<dbReference type="GO" id="GO:0022857">
    <property type="term" value="F:transmembrane transporter activity"/>
    <property type="evidence" value="ECO:0007669"/>
    <property type="project" value="InterPro"/>
</dbReference>
<dbReference type="InterPro" id="IPR000515">
    <property type="entry name" value="MetI-like"/>
</dbReference>
<feature type="transmembrane region" description="Helical" evidence="9">
    <location>
        <begin position="334"/>
        <end position="360"/>
    </location>
</feature>
<keyword evidence="4" id="KW-1003">Cell membrane</keyword>
<dbReference type="GO" id="GO:0006865">
    <property type="term" value="P:amino acid transport"/>
    <property type="evidence" value="ECO:0007669"/>
    <property type="project" value="UniProtKB-KW"/>
</dbReference>
<dbReference type="FunFam" id="1.10.3720.10:FF:000033">
    <property type="entry name" value="Polar amino acid ABC transporter permease"/>
    <property type="match status" value="1"/>
</dbReference>
<evidence type="ECO:0000313" key="11">
    <source>
        <dbReference type="EMBL" id="QNN75664.1"/>
    </source>
</evidence>
<dbReference type="KEGG" id="wdi:H9L19_01955"/>
<evidence type="ECO:0000256" key="9">
    <source>
        <dbReference type="RuleBase" id="RU363032"/>
    </source>
</evidence>
<accession>A0A7G9T6D9</accession>
<dbReference type="Pfam" id="PF00528">
    <property type="entry name" value="BPD_transp_1"/>
    <property type="match status" value="1"/>
</dbReference>
<evidence type="ECO:0000256" key="8">
    <source>
        <dbReference type="ARBA" id="ARBA00023136"/>
    </source>
</evidence>
<dbReference type="SUPFAM" id="SSF53850">
    <property type="entry name" value="Periplasmic binding protein-like II"/>
    <property type="match status" value="1"/>
</dbReference>
<reference evidence="11 12" key="1">
    <citation type="submission" date="2020-08" db="EMBL/GenBank/DDBJ databases">
        <title>Genome sequence of Weissella diestrammenae KACC 16890T.</title>
        <authorList>
            <person name="Hyun D.-W."/>
            <person name="Bae J.-W."/>
        </authorList>
    </citation>
    <scope>NUCLEOTIDE SEQUENCE [LARGE SCALE GENOMIC DNA]</scope>
    <source>
        <strain evidence="11 12">KACC 16890</strain>
    </source>
</reference>
<protein>
    <submittedName>
        <fullName evidence="11">ABC transporter substrate-binding protein/permease</fullName>
    </submittedName>
</protein>
<evidence type="ECO:0000256" key="7">
    <source>
        <dbReference type="ARBA" id="ARBA00022989"/>
    </source>
</evidence>
<dbReference type="Gene3D" id="3.40.190.10">
    <property type="entry name" value="Periplasmic binding protein-like II"/>
    <property type="match status" value="2"/>
</dbReference>
<keyword evidence="6" id="KW-0029">Amino-acid transport</keyword>
<dbReference type="EMBL" id="CP060724">
    <property type="protein sequence ID" value="QNN75664.1"/>
    <property type="molecule type" value="Genomic_DNA"/>
</dbReference>
<dbReference type="RefSeq" id="WP_187529496.1">
    <property type="nucleotide sequence ID" value="NZ_CP060724.1"/>
</dbReference>
<dbReference type="PANTHER" id="PTHR30614:SF20">
    <property type="entry name" value="GLUTAMINE TRANSPORT SYSTEM PERMEASE PROTEIN GLNP"/>
    <property type="match status" value="1"/>
</dbReference>
<evidence type="ECO:0000256" key="4">
    <source>
        <dbReference type="ARBA" id="ARBA00022475"/>
    </source>
</evidence>
<evidence type="ECO:0000256" key="6">
    <source>
        <dbReference type="ARBA" id="ARBA00022970"/>
    </source>
</evidence>
<keyword evidence="3 9" id="KW-0813">Transport</keyword>
<dbReference type="InterPro" id="IPR035906">
    <property type="entry name" value="MetI-like_sf"/>
</dbReference>
<dbReference type="InterPro" id="IPR043429">
    <property type="entry name" value="ArtM/GltK/GlnP/TcyL/YhdX-like"/>
</dbReference>
<dbReference type="InterPro" id="IPR001638">
    <property type="entry name" value="Solute-binding_3/MltF_N"/>
</dbReference>
<comment type="similarity">
    <text evidence="2">Belongs to the binding-protein-dependent transport system permease family. HisMQ subfamily.</text>
</comment>
<evidence type="ECO:0000256" key="5">
    <source>
        <dbReference type="ARBA" id="ARBA00022692"/>
    </source>
</evidence>
<gene>
    <name evidence="11" type="ORF">H9L19_01955</name>
</gene>
<evidence type="ECO:0000256" key="1">
    <source>
        <dbReference type="ARBA" id="ARBA00004651"/>
    </source>
</evidence>
<comment type="subcellular location">
    <subcellularLocation>
        <location evidence="1 9">Cell membrane</location>
        <topology evidence="1 9">Multi-pass membrane protein</topology>
    </subcellularLocation>
</comment>
<dbReference type="PROSITE" id="PS50928">
    <property type="entry name" value="ABC_TM1"/>
    <property type="match status" value="1"/>
</dbReference>
<dbReference type="SUPFAM" id="SSF161098">
    <property type="entry name" value="MetI-like"/>
    <property type="match status" value="1"/>
</dbReference>
<feature type="transmembrane region" description="Helical" evidence="9">
    <location>
        <begin position="453"/>
        <end position="477"/>
    </location>
</feature>
<evidence type="ECO:0000256" key="3">
    <source>
        <dbReference type="ARBA" id="ARBA00022448"/>
    </source>
</evidence>
<name>A0A7G9T6D9_9LACO</name>
<dbReference type="InterPro" id="IPR010065">
    <property type="entry name" value="AA_ABC_transptr_permease_3TM"/>
</dbReference>
<dbReference type="SMART" id="SM00062">
    <property type="entry name" value="PBPb"/>
    <property type="match status" value="1"/>
</dbReference>
<dbReference type="Gene3D" id="1.10.3720.10">
    <property type="entry name" value="MetI-like"/>
    <property type="match status" value="1"/>
</dbReference>
<dbReference type="NCBIfam" id="TIGR01726">
    <property type="entry name" value="HEQRo_perm_3TM"/>
    <property type="match status" value="1"/>
</dbReference>
<keyword evidence="5 9" id="KW-0812">Transmembrane</keyword>
<sequence>MIKKIFSIMLLVVVLGSALVTGISTLGVDAATTDPTWQRVKRSGELVVGTSADYAPYEFHTTEHGKDKIVGFDMSMAKEIAKQLHVKLVIKEMSFDALLGSVMTGKVDVVIAGMTNTPERAAQVDFSVPYFTDDNVVMIRQADKKKFQTVASFKGHKLAAQVASTQYDEAQKIDDTTVTALKKIPDMATQLTQKKVDGVVVASTTAESYVAQSNQFAISDAKLSRAQGSTIVMPKNSPVLKAKINQVIKQHVIGKPFEQWKKQAIQIMNKKEGFFQKYWPYFVQGTVYTLGLAAVGVFFGAVFGTLLALMKLSSFWLFKVIANVYIEFVRGTPLLIQVFIVFFGTQVIGLNIAGFLAGAIAMSINSAAYVAEIIRSGINSVAAGQTEAARSLGLSKKQTMRFVILPQAIKNILPALGNEFVTVIKEGSVVSVIGVGELTFQTSLVQGTSFKPFVPLLIAALIYFILTFGLSRILGLFERRMAQSERQG</sequence>
<dbReference type="AlphaFoldDB" id="A0A7G9T6D9"/>
<evidence type="ECO:0000313" key="12">
    <source>
        <dbReference type="Proteomes" id="UP000515800"/>
    </source>
</evidence>
<keyword evidence="7 9" id="KW-1133">Transmembrane helix</keyword>
<evidence type="ECO:0000259" key="10">
    <source>
        <dbReference type="PROSITE" id="PS50928"/>
    </source>
</evidence>
<feature type="transmembrane region" description="Helical" evidence="9">
    <location>
        <begin position="287"/>
        <end position="309"/>
    </location>
</feature>
<dbReference type="GO" id="GO:0043190">
    <property type="term" value="C:ATP-binding cassette (ABC) transporter complex"/>
    <property type="evidence" value="ECO:0007669"/>
    <property type="project" value="InterPro"/>
</dbReference>
<proteinExistence type="inferred from homology"/>
<dbReference type="Pfam" id="PF00497">
    <property type="entry name" value="SBP_bac_3"/>
    <property type="match status" value="1"/>
</dbReference>